<evidence type="ECO:0000313" key="3">
    <source>
        <dbReference type="Proteomes" id="UP000006671"/>
    </source>
</evidence>
<dbReference type="AlphaFoldDB" id="D2VIY8"/>
<organism evidence="3">
    <name type="scientific">Naegleria gruberi</name>
    <name type="common">Amoeba</name>
    <dbReference type="NCBI Taxonomy" id="5762"/>
    <lineage>
        <taxon>Eukaryota</taxon>
        <taxon>Discoba</taxon>
        <taxon>Heterolobosea</taxon>
        <taxon>Tetramitia</taxon>
        <taxon>Eutetramitia</taxon>
        <taxon>Vahlkampfiidae</taxon>
        <taxon>Naegleria</taxon>
    </lineage>
</organism>
<feature type="region of interest" description="Disordered" evidence="1">
    <location>
        <begin position="1"/>
        <end position="43"/>
    </location>
</feature>
<accession>D2VIY8</accession>
<name>D2VIY8_NAEGR</name>
<dbReference type="EMBL" id="GG738875">
    <property type="protein sequence ID" value="EFC43185.1"/>
    <property type="molecule type" value="Genomic_DNA"/>
</dbReference>
<reference evidence="2 3" key="1">
    <citation type="journal article" date="2010" name="Cell">
        <title>The genome of Naegleria gruberi illuminates early eukaryotic versatility.</title>
        <authorList>
            <person name="Fritz-Laylin L.K."/>
            <person name="Prochnik S.E."/>
            <person name="Ginger M.L."/>
            <person name="Dacks J.B."/>
            <person name="Carpenter M.L."/>
            <person name="Field M.C."/>
            <person name="Kuo A."/>
            <person name="Paredez A."/>
            <person name="Chapman J."/>
            <person name="Pham J."/>
            <person name="Shu S."/>
            <person name="Neupane R."/>
            <person name="Cipriano M."/>
            <person name="Mancuso J."/>
            <person name="Tu H."/>
            <person name="Salamov A."/>
            <person name="Lindquist E."/>
            <person name="Shapiro H."/>
            <person name="Lucas S."/>
            <person name="Grigoriev I.V."/>
            <person name="Cande W.Z."/>
            <person name="Fulton C."/>
            <person name="Rokhsar D.S."/>
            <person name="Dawson S.C."/>
        </authorList>
    </citation>
    <scope>NUCLEOTIDE SEQUENCE [LARGE SCALE GENOMIC DNA]</scope>
    <source>
        <strain evidence="2 3">NEG-M</strain>
    </source>
</reference>
<sequence>MWSSTSSSPHHHQTSSTSTFKTVSSSCPDTVSPPAASSLNNNKRILPKANKIKQLVDSLLEHQPHQHLFMDREWNVIQEEDDANIANVLTLETDLGFMPCHNLDVVSEKFVLKMHYQSNMEIDNGRNHTKNCSLNDFDIFGVAFTVGEIRFQNKKIRIALVYKVENFTSIPSSLFSVFNSLFTQLQLKLDIQYCMLIDDRNSAFADACGMIPSRHNLNIISLLSGLSVTQKQKLNPRSVTNFQSYKNLMENIYSGCKLVDLEGLFFNEKYLGCFIEDNVGVCFQVWNCDNFLVVFNITNCNSCEIALSTEQFDCINQILVEKFNDYLNIMLVHSEEALPVECDCKKLTFFIRDNQKVQNAYGMQNPSQKKNDGFWNMIFGGGGNTMGSLLASRESFIESFRMNLFIDPRDFKLWISHKWSQDQDLDFNNSYTMSDISRGSRL</sequence>
<evidence type="ECO:0000256" key="1">
    <source>
        <dbReference type="SAM" id="MobiDB-lite"/>
    </source>
</evidence>
<dbReference type="KEGG" id="ngr:NAEGRDRAFT_49921"/>
<gene>
    <name evidence="2" type="ORF">NAEGRDRAFT_49921</name>
</gene>
<evidence type="ECO:0000313" key="2">
    <source>
        <dbReference type="EMBL" id="EFC43185.1"/>
    </source>
</evidence>
<dbReference type="InParanoid" id="D2VIY8"/>
<protein>
    <submittedName>
        <fullName evidence="2">Predicted protein</fullName>
    </submittedName>
</protein>
<feature type="compositionally biased region" description="Low complexity" evidence="1">
    <location>
        <begin position="1"/>
        <end position="26"/>
    </location>
</feature>
<proteinExistence type="predicted"/>
<dbReference type="GeneID" id="8853168"/>
<keyword evidence="3" id="KW-1185">Reference proteome</keyword>
<dbReference type="VEuPathDB" id="AmoebaDB:NAEGRDRAFT_49921"/>
<dbReference type="Proteomes" id="UP000006671">
    <property type="component" value="Unassembled WGS sequence"/>
</dbReference>
<dbReference type="RefSeq" id="XP_002675929.1">
    <property type="nucleotide sequence ID" value="XM_002675883.1"/>
</dbReference>